<dbReference type="Pfam" id="PF07690">
    <property type="entry name" value="MFS_1"/>
    <property type="match status" value="2"/>
</dbReference>
<keyword evidence="2 5" id="KW-0812">Transmembrane</keyword>
<feature type="transmembrane region" description="Helical" evidence="5">
    <location>
        <begin position="647"/>
        <end position="667"/>
    </location>
</feature>
<keyword evidence="3 5" id="KW-1133">Transmembrane helix</keyword>
<feature type="transmembrane region" description="Helical" evidence="5">
    <location>
        <begin position="6"/>
        <end position="25"/>
    </location>
</feature>
<sequence length="734" mass="82228">MASIPLIVLAFTKCNLTIMIICYVLSTASRTINSFGIEPSLIDLSPKFCERVILLWMIYFLILCNTLITISMNVAIISMVRPIHQQAEVDENHPKTVVCPNTTFLWSLNDEEEDTSVNVPQFITVPGAFLTIIGNWSSEKDRGVFIGVGAVGSATALSLGMMIFGYIGQYLHWEYIFHLTSLCGIIWTVFWYFLIYDYPDKHPTISIEEKTKIQSNMKEAVTDDKIPIPWMNIFTSVPVIVCTLLIAASMTNFFLLVTFLPTYLNDIYGLGSKRYIVMLMMLSLLVCNTLVTININIAIISMVPAQKTKYSESNQNTSVICSNRDLYPYLSQREDETDIPAIFSQGDTYKWNNYEKGLVLSAYHWLSWLSILPGGILGQKYGSKIVVGYTQFICSVMSSLIPLVADYGIDAVILVRMLQGFFSFIAVPGGMVTIIGNWSTEHDRGKFMATLLVGATLGLSGGNFLFGFIGQNLHWKYVFHFTSISGVVWTIFWYFLIYDFPNKHPTISEQEKVKIQAKMKRAVTEENLPIPYIDILTSIPVIVCVINYSAIRLMFCILITFMPLYINNIFGLNSDQAGVIIGVPQFVCGPLSFIIGSTNDIAIQKGWMSVTMSRKILGSLTCIFSSISLLCMAFTSCNILTTVVCNALSTIFLSISCCSLQAVIVDLTPNFCVNEFWKIVFILTASSGIISSFSFILWGSAEIQSWNYGTKEAQDRNSSQNDEVMIPIMERKVN</sequence>
<dbReference type="SUPFAM" id="SSF103473">
    <property type="entry name" value="MFS general substrate transporter"/>
    <property type="match status" value="2"/>
</dbReference>
<dbReference type="InterPro" id="IPR020846">
    <property type="entry name" value="MFS_dom"/>
</dbReference>
<feature type="transmembrane region" description="Helical" evidence="5">
    <location>
        <begin position="616"/>
        <end position="641"/>
    </location>
</feature>
<dbReference type="AlphaFoldDB" id="A0AAN9T5M0"/>
<dbReference type="GO" id="GO:0016020">
    <property type="term" value="C:membrane"/>
    <property type="evidence" value="ECO:0007669"/>
    <property type="project" value="UniProtKB-SubCell"/>
</dbReference>
<organism evidence="7 8">
    <name type="scientific">Parthenolecanium corni</name>
    <dbReference type="NCBI Taxonomy" id="536013"/>
    <lineage>
        <taxon>Eukaryota</taxon>
        <taxon>Metazoa</taxon>
        <taxon>Ecdysozoa</taxon>
        <taxon>Arthropoda</taxon>
        <taxon>Hexapoda</taxon>
        <taxon>Insecta</taxon>
        <taxon>Pterygota</taxon>
        <taxon>Neoptera</taxon>
        <taxon>Paraneoptera</taxon>
        <taxon>Hemiptera</taxon>
        <taxon>Sternorrhyncha</taxon>
        <taxon>Coccoidea</taxon>
        <taxon>Coccidae</taxon>
        <taxon>Parthenolecanium</taxon>
    </lineage>
</organism>
<feature type="transmembrane region" description="Helical" evidence="5">
    <location>
        <begin position="679"/>
        <end position="698"/>
    </location>
</feature>
<dbReference type="PANTHER" id="PTHR11662">
    <property type="entry name" value="SOLUTE CARRIER FAMILY 17"/>
    <property type="match status" value="1"/>
</dbReference>
<evidence type="ECO:0000256" key="2">
    <source>
        <dbReference type="ARBA" id="ARBA00022692"/>
    </source>
</evidence>
<feature type="transmembrane region" description="Helical" evidence="5">
    <location>
        <begin position="385"/>
        <end position="405"/>
    </location>
</feature>
<evidence type="ECO:0000256" key="3">
    <source>
        <dbReference type="ARBA" id="ARBA00022989"/>
    </source>
</evidence>
<feature type="transmembrane region" description="Helical" evidence="5">
    <location>
        <begin position="541"/>
        <end position="565"/>
    </location>
</feature>
<feature type="transmembrane region" description="Helical" evidence="5">
    <location>
        <begin position="411"/>
        <end position="435"/>
    </location>
</feature>
<evidence type="ECO:0000256" key="1">
    <source>
        <dbReference type="ARBA" id="ARBA00004141"/>
    </source>
</evidence>
<reference evidence="7 8" key="1">
    <citation type="submission" date="2024-03" db="EMBL/GenBank/DDBJ databases">
        <title>Adaptation during the transition from Ophiocordyceps entomopathogen to insect associate is accompanied by gene loss and intensified selection.</title>
        <authorList>
            <person name="Ward C.M."/>
            <person name="Onetto C.A."/>
            <person name="Borneman A.R."/>
        </authorList>
    </citation>
    <scope>NUCLEOTIDE SEQUENCE [LARGE SCALE GENOMIC DNA]</scope>
    <source>
        <strain evidence="7">AWRI1</strain>
        <tissue evidence="7">Single Adult Female</tissue>
    </source>
</reference>
<dbReference type="InterPro" id="IPR011701">
    <property type="entry name" value="MFS"/>
</dbReference>
<feature type="transmembrane region" description="Helical" evidence="5">
    <location>
        <begin position="477"/>
        <end position="497"/>
    </location>
</feature>
<dbReference type="GO" id="GO:0022857">
    <property type="term" value="F:transmembrane transporter activity"/>
    <property type="evidence" value="ECO:0007669"/>
    <property type="project" value="InterPro"/>
</dbReference>
<evidence type="ECO:0000313" key="7">
    <source>
        <dbReference type="EMBL" id="KAK7573604.1"/>
    </source>
</evidence>
<feature type="transmembrane region" description="Helical" evidence="5">
    <location>
        <begin position="577"/>
        <end position="595"/>
    </location>
</feature>
<evidence type="ECO:0000256" key="4">
    <source>
        <dbReference type="ARBA" id="ARBA00023136"/>
    </source>
</evidence>
<comment type="subcellular location">
    <subcellularLocation>
        <location evidence="1">Membrane</location>
        <topology evidence="1">Multi-pass membrane protein</topology>
    </subcellularLocation>
</comment>
<feature type="transmembrane region" description="Helical" evidence="5">
    <location>
        <begin position="358"/>
        <end position="378"/>
    </location>
</feature>
<keyword evidence="4 5" id="KW-0472">Membrane</keyword>
<dbReference type="InterPro" id="IPR036259">
    <property type="entry name" value="MFS_trans_sf"/>
</dbReference>
<feature type="transmembrane region" description="Helical" evidence="5">
    <location>
        <begin position="447"/>
        <end position="471"/>
    </location>
</feature>
<dbReference type="Gene3D" id="1.20.1250.20">
    <property type="entry name" value="MFS general substrate transporter like domains"/>
    <property type="match status" value="2"/>
</dbReference>
<feature type="transmembrane region" description="Helical" evidence="5">
    <location>
        <begin position="237"/>
        <end position="264"/>
    </location>
</feature>
<dbReference type="InterPro" id="IPR050382">
    <property type="entry name" value="MFS_Na/Anion_cotransporter"/>
</dbReference>
<name>A0AAN9T5M0_9HEMI</name>
<dbReference type="Proteomes" id="UP001367676">
    <property type="component" value="Unassembled WGS sequence"/>
</dbReference>
<proteinExistence type="predicted"/>
<evidence type="ECO:0000259" key="6">
    <source>
        <dbReference type="PROSITE" id="PS50850"/>
    </source>
</evidence>
<keyword evidence="8" id="KW-1185">Reference proteome</keyword>
<feature type="transmembrane region" description="Helical" evidence="5">
    <location>
        <begin position="144"/>
        <end position="168"/>
    </location>
</feature>
<dbReference type="PROSITE" id="PS50850">
    <property type="entry name" value="MFS"/>
    <property type="match status" value="1"/>
</dbReference>
<feature type="transmembrane region" description="Helical" evidence="5">
    <location>
        <begin position="53"/>
        <end position="80"/>
    </location>
</feature>
<dbReference type="PANTHER" id="PTHR11662:SF79">
    <property type="entry name" value="NA[+]-DEPENDENT INORGANIC PHOSPHATE COTRANSPORTER, ISOFORM A"/>
    <property type="match status" value="1"/>
</dbReference>
<gene>
    <name evidence="7" type="ORF">V9T40_010795</name>
</gene>
<evidence type="ECO:0000256" key="5">
    <source>
        <dbReference type="SAM" id="Phobius"/>
    </source>
</evidence>
<comment type="caution">
    <text evidence="7">The sequence shown here is derived from an EMBL/GenBank/DDBJ whole genome shotgun (WGS) entry which is preliminary data.</text>
</comment>
<feature type="transmembrane region" description="Helical" evidence="5">
    <location>
        <begin position="276"/>
        <end position="303"/>
    </location>
</feature>
<feature type="transmembrane region" description="Helical" evidence="5">
    <location>
        <begin position="175"/>
        <end position="194"/>
    </location>
</feature>
<accession>A0AAN9T5M0</accession>
<feature type="domain" description="Major facilitator superfamily (MFS) profile" evidence="6">
    <location>
        <begin position="280"/>
        <end position="734"/>
    </location>
</feature>
<dbReference type="EMBL" id="JBBCAQ010000037">
    <property type="protein sequence ID" value="KAK7573604.1"/>
    <property type="molecule type" value="Genomic_DNA"/>
</dbReference>
<evidence type="ECO:0000313" key="8">
    <source>
        <dbReference type="Proteomes" id="UP001367676"/>
    </source>
</evidence>
<protein>
    <recommendedName>
        <fullName evidence="6">Major facilitator superfamily (MFS) profile domain-containing protein</fullName>
    </recommendedName>
</protein>